<evidence type="ECO:0000256" key="1">
    <source>
        <dbReference type="SAM" id="Coils"/>
    </source>
</evidence>
<name>A0A2T7PPQ2_POMCA</name>
<gene>
    <name evidence="3" type="ORF">C0Q70_02342</name>
</gene>
<comment type="caution">
    <text evidence="3">The sequence shown here is derived from an EMBL/GenBank/DDBJ whole genome shotgun (WGS) entry which is preliminary data.</text>
</comment>
<evidence type="ECO:0008006" key="5">
    <source>
        <dbReference type="Google" id="ProtNLM"/>
    </source>
</evidence>
<evidence type="ECO:0000313" key="3">
    <source>
        <dbReference type="EMBL" id="PVD35380.1"/>
    </source>
</evidence>
<dbReference type="EMBL" id="PZQS01000002">
    <property type="protein sequence ID" value="PVD35380.1"/>
    <property type="molecule type" value="Genomic_DNA"/>
</dbReference>
<reference evidence="3 4" key="1">
    <citation type="submission" date="2018-04" db="EMBL/GenBank/DDBJ databases">
        <title>The genome of golden apple snail Pomacea canaliculata provides insight into stress tolerance and invasive adaptation.</title>
        <authorList>
            <person name="Liu C."/>
            <person name="Liu B."/>
            <person name="Ren Y."/>
            <person name="Zhang Y."/>
            <person name="Wang H."/>
            <person name="Li S."/>
            <person name="Jiang F."/>
            <person name="Yin L."/>
            <person name="Zhang G."/>
            <person name="Qian W."/>
            <person name="Fan W."/>
        </authorList>
    </citation>
    <scope>NUCLEOTIDE SEQUENCE [LARGE SCALE GENOMIC DNA]</scope>
    <source>
        <strain evidence="3">SZHN2017</strain>
        <tissue evidence="3">Muscle</tissue>
    </source>
</reference>
<dbReference type="Proteomes" id="UP000245119">
    <property type="component" value="Linkage Group LG2"/>
</dbReference>
<evidence type="ECO:0000256" key="2">
    <source>
        <dbReference type="SAM" id="MobiDB-lite"/>
    </source>
</evidence>
<dbReference type="OrthoDB" id="10256467at2759"/>
<feature type="coiled-coil region" evidence="1">
    <location>
        <begin position="184"/>
        <end position="437"/>
    </location>
</feature>
<accession>A0A2T7PPQ2</accession>
<organism evidence="3 4">
    <name type="scientific">Pomacea canaliculata</name>
    <name type="common">Golden apple snail</name>
    <dbReference type="NCBI Taxonomy" id="400727"/>
    <lineage>
        <taxon>Eukaryota</taxon>
        <taxon>Metazoa</taxon>
        <taxon>Spiralia</taxon>
        <taxon>Lophotrochozoa</taxon>
        <taxon>Mollusca</taxon>
        <taxon>Gastropoda</taxon>
        <taxon>Caenogastropoda</taxon>
        <taxon>Architaenioglossa</taxon>
        <taxon>Ampullarioidea</taxon>
        <taxon>Ampullariidae</taxon>
        <taxon>Pomacea</taxon>
    </lineage>
</organism>
<feature type="coiled-coil region" evidence="1">
    <location>
        <begin position="468"/>
        <end position="561"/>
    </location>
</feature>
<protein>
    <recommendedName>
        <fullName evidence="5">Leucine-, glutamate- and lysine-rich protein 1</fullName>
    </recommendedName>
</protein>
<dbReference type="PANTHER" id="PTHR34251:SF1">
    <property type="entry name" value="LEUCINE, GLUTAMATE AND LYSINE RICH 1"/>
    <property type="match status" value="1"/>
</dbReference>
<keyword evidence="4" id="KW-1185">Reference proteome</keyword>
<dbReference type="AlphaFoldDB" id="A0A2T7PPQ2"/>
<dbReference type="STRING" id="400727.A0A2T7PPQ2"/>
<dbReference type="InterPro" id="IPR038799">
    <property type="entry name" value="LEKR1"/>
</dbReference>
<proteinExistence type="predicted"/>
<keyword evidence="1" id="KW-0175">Coiled coil</keyword>
<dbReference type="PANTHER" id="PTHR34251">
    <property type="entry name" value="LEUCINE-, GLUTAMATE- AND LYSINE-RICH PROTEIN 1"/>
    <property type="match status" value="1"/>
</dbReference>
<evidence type="ECO:0000313" key="4">
    <source>
        <dbReference type="Proteomes" id="UP000245119"/>
    </source>
</evidence>
<feature type="region of interest" description="Disordered" evidence="2">
    <location>
        <begin position="601"/>
        <end position="624"/>
    </location>
</feature>
<sequence length="656" mass="75887">MEEPNVGKASFERYTPKYPLPEEIRKMKRDDTICQYCGVSYLIHAEIKALEEKLLAIEKELTFYKGKEDRESLLIKEKEELLQYKQDQEKTLLAKDNMLATLKQELKKSSEDNSSLVNKIQASAENENKYREQYLTALRQLSVLKSFVQKQKDDVNLTRKNVIELKEAATDQVLFAKEKLKDICKGFQKDFDDLQSRLQCLEMEHMVTSQSNKTLTEKLQQQEEKMKVLEKCKQEMLTLDNRSKELCTCIQGLLAAVNILIQYMTKTEEVEEAIRQKQQQVKNNEMAVKELQECIQNKDGEITNLQKRLKNLENLHLEAERWKADIEQQNISTAHEAKELKESLIRALKDAEALKAEREMMISAHQSRIEDLRESFKRKMAQQENSQEKIQTALEEEKHKHQAELASLEAKLKESFVLEVQIEKQKYEELLQKYQTERTSQKMAEITELEARHQREAQGFEQRFAETKRQAEVRETELRREIESLKKIIAELQDRLDTMSHVHAGTKGVEKRVSCAGRFQSRGEEKVEELQRQLVEVQGDLRTWREKAEVLESSLQQSREEVWGYIPSGTPRNTAHVPDNGLAPLRRSTSVSSFQSSLSSASVAEDINKPRPPPVPPNNVNVSFNGEARKSSRQMLGASIADNRRRIAALLGKLSP</sequence>